<dbReference type="EMBL" id="JBHRSL010000002">
    <property type="protein sequence ID" value="MFC3051351.1"/>
    <property type="molecule type" value="Genomic_DNA"/>
</dbReference>
<gene>
    <name evidence="1" type="ORF">ACFOKA_05495</name>
</gene>
<sequence>MEQKPAKKVTEGYLERAALHYLGRFSSTEANLKAVLARKVRRRNEDSAPPSPEQMQWIVAVAAKCVRLGYVDDNFYARQRFRGLQLKGKPLRMIAQDLHYKGVPAHIVKAVLDEAQKEEGVNPDMAAAACYARRRRFGPFRRPDTPPEKIEKEKAAMMRAGFPYALIKQVMDSSVDDLLALIP</sequence>
<comment type="caution">
    <text evidence="1">The sequence shown here is derived from an EMBL/GenBank/DDBJ whole genome shotgun (WGS) entry which is preliminary data.</text>
</comment>
<evidence type="ECO:0000313" key="1">
    <source>
        <dbReference type="EMBL" id="MFC3051351.1"/>
    </source>
</evidence>
<dbReference type="Proteomes" id="UP001595444">
    <property type="component" value="Unassembled WGS sequence"/>
</dbReference>
<keyword evidence="2" id="KW-1185">Reference proteome</keyword>
<name>A0ABV7D2W6_9PROT</name>
<evidence type="ECO:0000313" key="2">
    <source>
        <dbReference type="Proteomes" id="UP001595444"/>
    </source>
</evidence>
<proteinExistence type="predicted"/>
<organism evidence="1 2">
    <name type="scientific">Kordiimonas pumila</name>
    <dbReference type="NCBI Taxonomy" id="2161677"/>
    <lineage>
        <taxon>Bacteria</taxon>
        <taxon>Pseudomonadati</taxon>
        <taxon>Pseudomonadota</taxon>
        <taxon>Alphaproteobacteria</taxon>
        <taxon>Kordiimonadales</taxon>
        <taxon>Kordiimonadaceae</taxon>
        <taxon>Kordiimonas</taxon>
    </lineage>
</organism>
<protein>
    <submittedName>
        <fullName evidence="1">Regulatory protein RecX</fullName>
    </submittedName>
</protein>
<reference evidence="2" key="1">
    <citation type="journal article" date="2019" name="Int. J. Syst. Evol. Microbiol.">
        <title>The Global Catalogue of Microorganisms (GCM) 10K type strain sequencing project: providing services to taxonomists for standard genome sequencing and annotation.</title>
        <authorList>
            <consortium name="The Broad Institute Genomics Platform"/>
            <consortium name="The Broad Institute Genome Sequencing Center for Infectious Disease"/>
            <person name="Wu L."/>
            <person name="Ma J."/>
        </authorList>
    </citation>
    <scope>NUCLEOTIDE SEQUENCE [LARGE SCALE GENOMIC DNA]</scope>
    <source>
        <strain evidence="2">KCTC 62164</strain>
    </source>
</reference>
<dbReference type="RefSeq" id="WP_194211603.1">
    <property type="nucleotide sequence ID" value="NZ_CP061205.1"/>
</dbReference>
<accession>A0ABV7D2W6</accession>